<comment type="pathway">
    <text evidence="1">Nucleotide-sugar biosynthesis; UDP-alpha-D-glucuronate biosynthesis; UDP-alpha-D-glucuronate from UDP-alpha-D-glucose: step 1/1.</text>
</comment>
<evidence type="ECO:0000259" key="8">
    <source>
        <dbReference type="SMART" id="SM00984"/>
    </source>
</evidence>
<comment type="similarity">
    <text evidence="2 7">Belongs to the UDP-glucose/GDP-mannose dehydrogenase family.</text>
</comment>
<dbReference type="Pfam" id="PF03721">
    <property type="entry name" value="UDPG_MGDP_dh_N"/>
    <property type="match status" value="1"/>
</dbReference>
<evidence type="ECO:0000256" key="2">
    <source>
        <dbReference type="ARBA" id="ARBA00006601"/>
    </source>
</evidence>
<evidence type="ECO:0000256" key="3">
    <source>
        <dbReference type="ARBA" id="ARBA00012954"/>
    </source>
</evidence>
<dbReference type="SUPFAM" id="SSF48179">
    <property type="entry name" value="6-phosphogluconate dehydrogenase C-terminal domain-like"/>
    <property type="match status" value="1"/>
</dbReference>
<gene>
    <name evidence="9" type="ORF">M9Y10_012894</name>
</gene>
<evidence type="ECO:0000256" key="6">
    <source>
        <dbReference type="ARBA" id="ARBA00047473"/>
    </source>
</evidence>
<dbReference type="PANTHER" id="PTHR11374">
    <property type="entry name" value="UDP-GLUCOSE DEHYDROGENASE/UDP-MANNAC DEHYDROGENASE"/>
    <property type="match status" value="1"/>
</dbReference>
<dbReference type="Pfam" id="PF00984">
    <property type="entry name" value="UDPG_MGDP_dh"/>
    <property type="match status" value="1"/>
</dbReference>
<dbReference type="InterPro" id="IPR017476">
    <property type="entry name" value="UDP-Glc/GDP-Man"/>
</dbReference>
<evidence type="ECO:0000256" key="1">
    <source>
        <dbReference type="ARBA" id="ARBA00004701"/>
    </source>
</evidence>
<dbReference type="InterPro" id="IPR008927">
    <property type="entry name" value="6-PGluconate_DH-like_C_sf"/>
</dbReference>
<dbReference type="NCBIfam" id="TIGR03026">
    <property type="entry name" value="NDP-sugDHase"/>
    <property type="match status" value="1"/>
</dbReference>
<evidence type="ECO:0000256" key="7">
    <source>
        <dbReference type="PIRNR" id="PIRNR000124"/>
    </source>
</evidence>
<dbReference type="InterPro" id="IPR028356">
    <property type="entry name" value="UDPglc_DH_euk"/>
</dbReference>
<evidence type="ECO:0000313" key="9">
    <source>
        <dbReference type="EMBL" id="KAK8857800.1"/>
    </source>
</evidence>
<keyword evidence="10" id="KW-1185">Reference proteome</keyword>
<dbReference type="InterPro" id="IPR036291">
    <property type="entry name" value="NAD(P)-bd_dom_sf"/>
</dbReference>
<organism evidence="9 10">
    <name type="scientific">Tritrichomonas musculus</name>
    <dbReference type="NCBI Taxonomy" id="1915356"/>
    <lineage>
        <taxon>Eukaryota</taxon>
        <taxon>Metamonada</taxon>
        <taxon>Parabasalia</taxon>
        <taxon>Tritrichomonadida</taxon>
        <taxon>Tritrichomonadidae</taxon>
        <taxon>Tritrichomonas</taxon>
    </lineage>
</organism>
<keyword evidence="4 7" id="KW-0560">Oxidoreductase</keyword>
<evidence type="ECO:0000313" key="10">
    <source>
        <dbReference type="Proteomes" id="UP001470230"/>
    </source>
</evidence>
<dbReference type="EC" id="1.1.1.22" evidence="3 7"/>
<dbReference type="PIRSF" id="PIRSF000124">
    <property type="entry name" value="UDPglc_GDPman_dh"/>
    <property type="match status" value="1"/>
</dbReference>
<dbReference type="PANTHER" id="PTHR11374:SF3">
    <property type="entry name" value="UDP-GLUCOSE 6-DEHYDROGENASE"/>
    <property type="match status" value="1"/>
</dbReference>
<dbReference type="SMART" id="SM00984">
    <property type="entry name" value="UDPG_MGDP_dh_C"/>
    <property type="match status" value="1"/>
</dbReference>
<proteinExistence type="inferred from homology"/>
<comment type="catalytic activity">
    <reaction evidence="6 7">
        <text>UDP-alpha-D-glucose + 2 NAD(+) + H2O = UDP-alpha-D-glucuronate + 2 NADH + 3 H(+)</text>
        <dbReference type="Rhea" id="RHEA:23596"/>
        <dbReference type="ChEBI" id="CHEBI:15377"/>
        <dbReference type="ChEBI" id="CHEBI:15378"/>
        <dbReference type="ChEBI" id="CHEBI:57540"/>
        <dbReference type="ChEBI" id="CHEBI:57945"/>
        <dbReference type="ChEBI" id="CHEBI:58052"/>
        <dbReference type="ChEBI" id="CHEBI:58885"/>
        <dbReference type="EC" id="1.1.1.22"/>
    </reaction>
</comment>
<evidence type="ECO:0000256" key="4">
    <source>
        <dbReference type="ARBA" id="ARBA00023002"/>
    </source>
</evidence>
<comment type="caution">
    <text evidence="9">The sequence shown here is derived from an EMBL/GenBank/DDBJ whole genome shotgun (WGS) entry which is preliminary data.</text>
</comment>
<dbReference type="SUPFAM" id="SSF52413">
    <property type="entry name" value="UDP-glucose/GDP-mannose dehydrogenase C-terminal domain"/>
    <property type="match status" value="1"/>
</dbReference>
<name>A0ABR2I7A3_9EUKA</name>
<reference evidence="9 10" key="1">
    <citation type="submission" date="2024-04" db="EMBL/GenBank/DDBJ databases">
        <title>Tritrichomonas musculus Genome.</title>
        <authorList>
            <person name="Alves-Ferreira E."/>
            <person name="Grigg M."/>
            <person name="Lorenzi H."/>
            <person name="Galac M."/>
        </authorList>
    </citation>
    <scope>NUCLEOTIDE SEQUENCE [LARGE SCALE GENOMIC DNA]</scope>
    <source>
        <strain evidence="9 10">EAF2021</strain>
    </source>
</reference>
<dbReference type="PIRSF" id="PIRSF500133">
    <property type="entry name" value="UDPglc_DH_euk"/>
    <property type="match status" value="1"/>
</dbReference>
<dbReference type="Proteomes" id="UP001470230">
    <property type="component" value="Unassembled WGS sequence"/>
</dbReference>
<dbReference type="InterPro" id="IPR014027">
    <property type="entry name" value="UDP-Glc/GDP-Man_DH_C"/>
</dbReference>
<keyword evidence="5 7" id="KW-0520">NAD</keyword>
<evidence type="ECO:0000256" key="5">
    <source>
        <dbReference type="ARBA" id="ARBA00023027"/>
    </source>
</evidence>
<dbReference type="InterPro" id="IPR014026">
    <property type="entry name" value="UDP-Glc/GDP-Man_DH_dimer"/>
</dbReference>
<dbReference type="EMBL" id="JAPFFF010000019">
    <property type="protein sequence ID" value="KAK8857800.1"/>
    <property type="molecule type" value="Genomic_DNA"/>
</dbReference>
<sequence length="474" mass="52500">MSIHFEVKKIACVGAGYVGGSTMAVIAEKCPEITVTVIDIDEKKVNAWNSDNLPIYEPGLYDIIKVQRGKNLFYTTDTENGIKDADLVFIAIGTPTKGHGTGAGKAAMLGYFESATRMIAPFLRNNVIVVEKSTVPVGVAHSIRTVLAANMPHDHHFHIVSNPEFLAEGTAINDLHDPSRILIGNTEDPEGVAAGQALADVYAHWVPRERILLTNVWSSELSKLTANALLAQRISSINSIAAICEETGANINEVAKAIGADTRIGSKFLQASVGFGGSCFQKDIYNLVYISESLGLMEVANYFNQIIIMNDWTRERFAHSIVHSMFDTLYDKKITVYGFAFKANTGDTRESSAISVINLLLKEGALINVYDPKVTKEQIYYDLENYSYPSPKEYVESHVTVYTDAYEAALQAHAIVLMTEWPQFKDLDYEKIYKSMMKPAFFFDGRNLIDRDMLRKIGYCTHSIGVAPDKLSSF</sequence>
<accession>A0ABR2I7A3</accession>
<dbReference type="Gene3D" id="3.40.50.720">
    <property type="entry name" value="NAD(P)-binding Rossmann-like Domain"/>
    <property type="match status" value="2"/>
</dbReference>
<dbReference type="InterPro" id="IPR036220">
    <property type="entry name" value="UDP-Glc/GDP-Man_DH_C_sf"/>
</dbReference>
<dbReference type="Pfam" id="PF03720">
    <property type="entry name" value="UDPG_MGDP_dh_C"/>
    <property type="match status" value="1"/>
</dbReference>
<feature type="domain" description="UDP-glucose/GDP-mannose dehydrogenase C-terminal" evidence="8">
    <location>
        <begin position="335"/>
        <end position="451"/>
    </location>
</feature>
<dbReference type="SUPFAM" id="SSF51735">
    <property type="entry name" value="NAD(P)-binding Rossmann-fold domains"/>
    <property type="match status" value="1"/>
</dbReference>
<protein>
    <recommendedName>
        <fullName evidence="3 7">UDP-glucose 6-dehydrogenase</fullName>
        <ecNumber evidence="3 7">1.1.1.22</ecNumber>
    </recommendedName>
</protein>
<dbReference type="Gene3D" id="1.20.5.100">
    <property type="entry name" value="Cytochrome c1, transmembrane anchor, C-terminal"/>
    <property type="match status" value="1"/>
</dbReference>
<dbReference type="InterPro" id="IPR001732">
    <property type="entry name" value="UDP-Glc/GDP-Man_DH_N"/>
</dbReference>